<dbReference type="STRING" id="3088.A0A383VSJ1"/>
<keyword evidence="4 7" id="KW-0378">Hydrolase</keyword>
<dbReference type="AlphaFoldDB" id="A0A383VSJ1"/>
<dbReference type="InterPro" id="IPR001567">
    <property type="entry name" value="Pept_M3A_M3B_dom"/>
</dbReference>
<sequence>MLFTPAPTLPHPCPGLLKYEVVCSQLGLLGTIYLDLAARPGKVPSSGILYPVRCGRELPGGAYQQPVLCLVSNLPASNSSSSSSADLTGLPLTWREFKTLLHEMGHAVHSMVSRTKYQHVWGTRCSQDVVEVPSHLWEHFATDARSLSLLARHADSRQPMPQAMARQLARLSTVTPALELQQQALLSLVDLVYHGQALPSAAGGTSSVWSSLAAQHASLPPPAGTCPQARFNHLTIYGASYYSYLYARCLSEAIWETHLAADPLDASAGHNIRKLLLEPGGALEPLDLLTAALGGLECRDKVLQQRHGGWCPDPRSLLKSIHKNDSRA</sequence>
<dbReference type="PANTHER" id="PTHR11804">
    <property type="entry name" value="PROTEASE M3 THIMET OLIGOPEPTIDASE-RELATED"/>
    <property type="match status" value="1"/>
</dbReference>
<protein>
    <recommendedName>
        <fullName evidence="8">Peptidase M3A/M3B catalytic domain-containing protein</fullName>
    </recommendedName>
</protein>
<evidence type="ECO:0000256" key="7">
    <source>
        <dbReference type="RuleBase" id="RU003435"/>
    </source>
</evidence>
<dbReference type="Proteomes" id="UP000256970">
    <property type="component" value="Unassembled WGS sequence"/>
</dbReference>
<evidence type="ECO:0000256" key="5">
    <source>
        <dbReference type="ARBA" id="ARBA00022833"/>
    </source>
</evidence>
<evidence type="ECO:0000256" key="3">
    <source>
        <dbReference type="ARBA" id="ARBA00022723"/>
    </source>
</evidence>
<keyword evidence="5 7" id="KW-0862">Zinc</keyword>
<evidence type="ECO:0000259" key="8">
    <source>
        <dbReference type="Pfam" id="PF01432"/>
    </source>
</evidence>
<dbReference type="SUPFAM" id="SSF55486">
    <property type="entry name" value="Metalloproteases ('zincins'), catalytic domain"/>
    <property type="match status" value="1"/>
</dbReference>
<comment type="cofactor">
    <cofactor evidence="7">
        <name>Zn(2+)</name>
        <dbReference type="ChEBI" id="CHEBI:29105"/>
    </cofactor>
    <text evidence="7">Binds 1 zinc ion.</text>
</comment>
<keyword evidence="2 7" id="KW-0645">Protease</keyword>
<evidence type="ECO:0000256" key="6">
    <source>
        <dbReference type="ARBA" id="ARBA00023049"/>
    </source>
</evidence>
<keyword evidence="10" id="KW-1185">Reference proteome</keyword>
<comment type="similarity">
    <text evidence="1 7">Belongs to the peptidase M3 family.</text>
</comment>
<evidence type="ECO:0000256" key="4">
    <source>
        <dbReference type="ARBA" id="ARBA00022801"/>
    </source>
</evidence>
<organism evidence="9 10">
    <name type="scientific">Tetradesmus obliquus</name>
    <name type="common">Green alga</name>
    <name type="synonym">Acutodesmus obliquus</name>
    <dbReference type="NCBI Taxonomy" id="3088"/>
    <lineage>
        <taxon>Eukaryota</taxon>
        <taxon>Viridiplantae</taxon>
        <taxon>Chlorophyta</taxon>
        <taxon>core chlorophytes</taxon>
        <taxon>Chlorophyceae</taxon>
        <taxon>CS clade</taxon>
        <taxon>Sphaeropleales</taxon>
        <taxon>Scenedesmaceae</taxon>
        <taxon>Tetradesmus</taxon>
    </lineage>
</organism>
<reference evidence="9 10" key="1">
    <citation type="submission" date="2016-10" db="EMBL/GenBank/DDBJ databases">
        <authorList>
            <person name="Cai Z."/>
        </authorList>
    </citation>
    <scope>NUCLEOTIDE SEQUENCE [LARGE SCALE GENOMIC DNA]</scope>
</reference>
<dbReference type="PANTHER" id="PTHR11804:SF79">
    <property type="entry name" value="MITOCHONDRIAL INTERMEDIATE PEPTIDASE"/>
    <property type="match status" value="1"/>
</dbReference>
<evidence type="ECO:0000313" key="9">
    <source>
        <dbReference type="EMBL" id="SZX67883.1"/>
    </source>
</evidence>
<dbReference type="Gene3D" id="3.40.390.10">
    <property type="entry name" value="Collagenase (Catalytic Domain)"/>
    <property type="match status" value="1"/>
</dbReference>
<dbReference type="GO" id="GO:0006518">
    <property type="term" value="P:peptide metabolic process"/>
    <property type="evidence" value="ECO:0007669"/>
    <property type="project" value="TreeGrafter"/>
</dbReference>
<keyword evidence="6 7" id="KW-0482">Metalloprotease</keyword>
<evidence type="ECO:0000313" key="10">
    <source>
        <dbReference type="Proteomes" id="UP000256970"/>
    </source>
</evidence>
<dbReference type="GO" id="GO:0046872">
    <property type="term" value="F:metal ion binding"/>
    <property type="evidence" value="ECO:0007669"/>
    <property type="project" value="UniProtKB-UniRule"/>
</dbReference>
<gene>
    <name evidence="9" type="ORF">BQ4739_LOCUS8227</name>
</gene>
<dbReference type="Pfam" id="PF01432">
    <property type="entry name" value="Peptidase_M3"/>
    <property type="match status" value="1"/>
</dbReference>
<dbReference type="InterPro" id="IPR024077">
    <property type="entry name" value="Neurolysin/TOP_dom2"/>
</dbReference>
<name>A0A383VSJ1_TETOB</name>
<dbReference type="GO" id="GO:0006508">
    <property type="term" value="P:proteolysis"/>
    <property type="evidence" value="ECO:0007669"/>
    <property type="project" value="UniProtKB-KW"/>
</dbReference>
<evidence type="ECO:0000256" key="1">
    <source>
        <dbReference type="ARBA" id="ARBA00006040"/>
    </source>
</evidence>
<dbReference type="GO" id="GO:0004222">
    <property type="term" value="F:metalloendopeptidase activity"/>
    <property type="evidence" value="ECO:0007669"/>
    <property type="project" value="InterPro"/>
</dbReference>
<dbReference type="Gene3D" id="1.10.1370.10">
    <property type="entry name" value="Neurolysin, domain 3"/>
    <property type="match status" value="1"/>
</dbReference>
<evidence type="ECO:0000256" key="2">
    <source>
        <dbReference type="ARBA" id="ARBA00022670"/>
    </source>
</evidence>
<accession>A0A383VSJ1</accession>
<proteinExistence type="inferred from homology"/>
<dbReference type="InterPro" id="IPR045090">
    <property type="entry name" value="Pept_M3A_M3B"/>
</dbReference>
<dbReference type="InterPro" id="IPR024079">
    <property type="entry name" value="MetalloPept_cat_dom_sf"/>
</dbReference>
<keyword evidence="3 7" id="KW-0479">Metal-binding</keyword>
<feature type="domain" description="Peptidase M3A/M3B catalytic" evidence="8">
    <location>
        <begin position="18"/>
        <end position="304"/>
    </location>
</feature>
<dbReference type="EMBL" id="FNXT01000817">
    <property type="protein sequence ID" value="SZX67883.1"/>
    <property type="molecule type" value="Genomic_DNA"/>
</dbReference>